<evidence type="ECO:0000256" key="1">
    <source>
        <dbReference type="SAM" id="MobiDB-lite"/>
    </source>
</evidence>
<proteinExistence type="predicted"/>
<dbReference type="OrthoDB" id="7615752at2759"/>
<feature type="region of interest" description="Disordered" evidence="1">
    <location>
        <begin position="134"/>
        <end position="203"/>
    </location>
</feature>
<dbReference type="EMBL" id="CADCXV010000513">
    <property type="protein sequence ID" value="CAB0030670.1"/>
    <property type="molecule type" value="Genomic_DNA"/>
</dbReference>
<feature type="compositionally biased region" description="Basic and acidic residues" evidence="1">
    <location>
        <begin position="99"/>
        <end position="114"/>
    </location>
</feature>
<dbReference type="AlphaFoldDB" id="A0A6H5HZZ6"/>
<feature type="region of interest" description="Disordered" evidence="1">
    <location>
        <begin position="93"/>
        <end position="114"/>
    </location>
</feature>
<protein>
    <submittedName>
        <fullName evidence="2">Uncharacterized protein</fullName>
    </submittedName>
</protein>
<accession>A0A6H5HZZ6</accession>
<evidence type="ECO:0000313" key="3">
    <source>
        <dbReference type="Proteomes" id="UP000479190"/>
    </source>
</evidence>
<name>A0A6H5HZZ6_9HYME</name>
<reference evidence="2 3" key="1">
    <citation type="submission" date="2020-02" db="EMBL/GenBank/DDBJ databases">
        <authorList>
            <person name="Ferguson B K."/>
        </authorList>
    </citation>
    <scope>NUCLEOTIDE SEQUENCE [LARGE SCALE GENOMIC DNA]</scope>
</reference>
<feature type="region of interest" description="Disordered" evidence="1">
    <location>
        <begin position="221"/>
        <end position="247"/>
    </location>
</feature>
<feature type="region of interest" description="Disordered" evidence="1">
    <location>
        <begin position="264"/>
        <end position="317"/>
    </location>
</feature>
<feature type="compositionally biased region" description="Basic residues" evidence="1">
    <location>
        <begin position="299"/>
        <end position="317"/>
    </location>
</feature>
<feature type="compositionally biased region" description="Basic and acidic residues" evidence="1">
    <location>
        <begin position="276"/>
        <end position="287"/>
    </location>
</feature>
<keyword evidence="3" id="KW-1185">Reference proteome</keyword>
<sequence>MFDNCNTLCLYLGFDKPLLVRFYTILRVISSSYSVNTEEFKNYCHETARMFRKTYKWYYMCTAMHVILIHGHEILDQLPLPIGFFSEEAQESNNKNVKKSREFHSRKTSSDEIRAKQEFRPLFSRFLTPCDSPPVRCIKKPPPPSRSSPSITPTDPPSAQLPTKRPVIQVPRPLRRAVVLSDSPPVRRAEKPKPLPPPVTVPAPEELPCIRQLTRPVLVTPEQRPPACETPGKRQPLPPRPAGRELDTLPESFRGLAIRTPKLRLNDDVPASDPSDGTRDLRDRLNELRLASPPPSRPRSIRRRRDGKYKTRSTLRRDRARLRCYLARKHAAN</sequence>
<organism evidence="2 3">
    <name type="scientific">Trichogramma brassicae</name>
    <dbReference type="NCBI Taxonomy" id="86971"/>
    <lineage>
        <taxon>Eukaryota</taxon>
        <taxon>Metazoa</taxon>
        <taxon>Ecdysozoa</taxon>
        <taxon>Arthropoda</taxon>
        <taxon>Hexapoda</taxon>
        <taxon>Insecta</taxon>
        <taxon>Pterygota</taxon>
        <taxon>Neoptera</taxon>
        <taxon>Endopterygota</taxon>
        <taxon>Hymenoptera</taxon>
        <taxon>Apocrita</taxon>
        <taxon>Proctotrupomorpha</taxon>
        <taxon>Chalcidoidea</taxon>
        <taxon>Trichogrammatidae</taxon>
        <taxon>Trichogramma</taxon>
    </lineage>
</organism>
<evidence type="ECO:0000313" key="2">
    <source>
        <dbReference type="EMBL" id="CAB0030670.1"/>
    </source>
</evidence>
<dbReference type="Proteomes" id="UP000479190">
    <property type="component" value="Unassembled WGS sequence"/>
</dbReference>
<gene>
    <name evidence="2" type="ORF">TBRA_LOCUS2666</name>
</gene>